<dbReference type="Pfam" id="PF00435">
    <property type="entry name" value="Spectrin"/>
    <property type="match status" value="1"/>
</dbReference>
<proteinExistence type="predicted"/>
<organism evidence="1">
    <name type="scientific">Arion vulgaris</name>
    <dbReference type="NCBI Taxonomy" id="1028688"/>
    <lineage>
        <taxon>Eukaryota</taxon>
        <taxon>Metazoa</taxon>
        <taxon>Spiralia</taxon>
        <taxon>Lophotrochozoa</taxon>
        <taxon>Mollusca</taxon>
        <taxon>Gastropoda</taxon>
        <taxon>Heterobranchia</taxon>
        <taxon>Euthyneura</taxon>
        <taxon>Panpulmonata</taxon>
        <taxon>Eupulmonata</taxon>
        <taxon>Stylommatophora</taxon>
        <taxon>Helicina</taxon>
        <taxon>Arionoidea</taxon>
        <taxon>Arionidae</taxon>
        <taxon>Arion</taxon>
    </lineage>
</organism>
<sequence>ETLNMWETFEAKYEQLAEWFKDIEQKIKSHDLKNTYKEKQTQLEKFKKHREELTAYQSHIDRLTDDAQSLMHTSSDVRHSTQLKNKYQGLVTL</sequence>
<feature type="non-terminal residue" evidence="1">
    <location>
        <position position="1"/>
    </location>
</feature>
<dbReference type="Gene3D" id="1.20.58.60">
    <property type="match status" value="1"/>
</dbReference>
<dbReference type="AlphaFoldDB" id="A0A0B6Y0E7"/>
<feature type="non-terminal residue" evidence="1">
    <location>
        <position position="93"/>
    </location>
</feature>
<gene>
    <name evidence="1" type="primary">ORF8837</name>
</gene>
<protein>
    <submittedName>
        <fullName evidence="1">Uncharacterized protein</fullName>
    </submittedName>
</protein>
<dbReference type="InterPro" id="IPR002017">
    <property type="entry name" value="Spectrin_repeat"/>
</dbReference>
<evidence type="ECO:0000313" key="1">
    <source>
        <dbReference type="EMBL" id="CEK49782.1"/>
    </source>
</evidence>
<name>A0A0B6Y0E7_9EUPU</name>
<reference evidence="1" key="1">
    <citation type="submission" date="2014-12" db="EMBL/GenBank/DDBJ databases">
        <title>Insight into the proteome of Arion vulgaris.</title>
        <authorList>
            <person name="Aradska J."/>
            <person name="Bulat T."/>
            <person name="Smidak R."/>
            <person name="Sarate P."/>
            <person name="Gangsoo J."/>
            <person name="Sialana F."/>
            <person name="Bilban M."/>
            <person name="Lubec G."/>
        </authorList>
    </citation>
    <scope>NUCLEOTIDE SEQUENCE</scope>
    <source>
        <tissue evidence="1">Skin</tissue>
    </source>
</reference>
<dbReference type="SUPFAM" id="SSF46966">
    <property type="entry name" value="Spectrin repeat"/>
    <property type="match status" value="1"/>
</dbReference>
<accession>A0A0B6Y0E7</accession>
<dbReference type="EMBL" id="HACG01002917">
    <property type="protein sequence ID" value="CEK49782.1"/>
    <property type="molecule type" value="Transcribed_RNA"/>
</dbReference>